<dbReference type="FunFam" id="3.30.450.70:FF:000004">
    <property type="entry name" value="Trafficking protein particle complex 1"/>
    <property type="match status" value="1"/>
</dbReference>
<keyword evidence="2 7" id="KW-0256">Endoplasmic reticulum</keyword>
<comment type="subunit">
    <text evidence="6">Part of the multisubunit transport protein particle (TRAPP) complex. The heterodimer TRAPPC6B-TRAPPC3 interacts with TRAPPC1 likely providing a core for TRAPP complex formation.</text>
</comment>
<evidence type="ECO:0000256" key="3">
    <source>
        <dbReference type="ARBA" id="ARBA00022892"/>
    </source>
</evidence>
<sequence>MTVYNFYLFDSFGTLLYYAEWNRLKQSGMPHEEEGKLMYGMLFSLKSFVSKISPLDSKTGFLSYRTTKYALHLYETPTGLKFVLNTDVQAQDVRKFLASVYSKVYVEYVAKNPLINPREPIKSDLFKNALDALVKESSIFLKL</sequence>
<evidence type="ECO:0000256" key="1">
    <source>
        <dbReference type="ARBA" id="ARBA00022448"/>
    </source>
</evidence>
<dbReference type="GO" id="GO:0030008">
    <property type="term" value="C:TRAPP complex"/>
    <property type="evidence" value="ECO:0007669"/>
    <property type="project" value="UniProtKB-UniRule"/>
</dbReference>
<protein>
    <recommendedName>
        <fullName evidence="7">Trafficking protein particle complex subunit</fullName>
    </recommendedName>
</protein>
<keyword evidence="3 7" id="KW-0931">ER-Golgi transport</keyword>
<dbReference type="EMBL" id="HBUF01014385">
    <property type="protein sequence ID" value="CAG6609381.1"/>
    <property type="molecule type" value="Transcribed_RNA"/>
</dbReference>
<keyword evidence="4 7" id="KW-0333">Golgi apparatus</keyword>
<dbReference type="EMBL" id="HBUF01183378">
    <property type="protein sequence ID" value="CAG6655914.1"/>
    <property type="molecule type" value="Transcribed_RNA"/>
</dbReference>
<dbReference type="PANTHER" id="PTHR23249:SF16">
    <property type="entry name" value="TRAFFICKING PROTEIN PARTICLE COMPLEX SUBUNIT 1"/>
    <property type="match status" value="1"/>
</dbReference>
<dbReference type="EMBL" id="HBUF01014377">
    <property type="protein sequence ID" value="CAG6609312.1"/>
    <property type="molecule type" value="Transcribed_RNA"/>
</dbReference>
<dbReference type="Gene3D" id="3.30.450.70">
    <property type="match status" value="1"/>
</dbReference>
<dbReference type="InterPro" id="IPR007233">
    <property type="entry name" value="TRAPPC"/>
</dbReference>
<keyword evidence="1 7" id="KW-0813">Transport</keyword>
<dbReference type="InterPro" id="IPR011012">
    <property type="entry name" value="Longin-like_dom_sf"/>
</dbReference>
<dbReference type="EMBL" id="HBUF01342310">
    <property type="protein sequence ID" value="CAG6705240.1"/>
    <property type="molecule type" value="Transcribed_RNA"/>
</dbReference>
<evidence type="ECO:0000256" key="4">
    <source>
        <dbReference type="ARBA" id="ARBA00023034"/>
    </source>
</evidence>
<dbReference type="SUPFAM" id="SSF64356">
    <property type="entry name" value="SNARE-like"/>
    <property type="match status" value="1"/>
</dbReference>
<evidence type="ECO:0000256" key="5">
    <source>
        <dbReference type="ARBA" id="ARBA00038167"/>
    </source>
</evidence>
<dbReference type="EMBL" id="HBUF01014368">
    <property type="protein sequence ID" value="CAG6609247.1"/>
    <property type="molecule type" value="Transcribed_RNA"/>
</dbReference>
<proteinExistence type="inferred from homology"/>
<dbReference type="EMBL" id="HBUF01342312">
    <property type="protein sequence ID" value="CAG6705244.1"/>
    <property type="molecule type" value="Transcribed_RNA"/>
</dbReference>
<evidence type="ECO:0000256" key="6">
    <source>
        <dbReference type="ARBA" id="ARBA00062874"/>
    </source>
</evidence>
<evidence type="ECO:0000256" key="2">
    <source>
        <dbReference type="ARBA" id="ARBA00022824"/>
    </source>
</evidence>
<dbReference type="GO" id="GO:0005794">
    <property type="term" value="C:Golgi apparatus"/>
    <property type="evidence" value="ECO:0007669"/>
    <property type="project" value="UniProtKB-SubCell"/>
</dbReference>
<evidence type="ECO:0000313" key="8">
    <source>
        <dbReference type="EMBL" id="CAG6609247.1"/>
    </source>
</evidence>
<dbReference type="EMBL" id="HBUF01342311">
    <property type="protein sequence ID" value="CAG6705242.1"/>
    <property type="molecule type" value="Transcribed_RNA"/>
</dbReference>
<dbReference type="SMART" id="SM01399">
    <property type="entry name" value="Sybindin"/>
    <property type="match status" value="1"/>
</dbReference>
<dbReference type="GO" id="GO:0006888">
    <property type="term" value="P:endoplasmic reticulum to Golgi vesicle-mediated transport"/>
    <property type="evidence" value="ECO:0007669"/>
    <property type="project" value="UniProtKB-UniRule"/>
</dbReference>
<dbReference type="EMBL" id="HBUF01183377">
    <property type="protein sequence ID" value="CAG6655912.1"/>
    <property type="molecule type" value="Transcribed_RNA"/>
</dbReference>
<dbReference type="GO" id="GO:0005783">
    <property type="term" value="C:endoplasmic reticulum"/>
    <property type="evidence" value="ECO:0007669"/>
    <property type="project" value="UniProtKB-SubCell"/>
</dbReference>
<accession>A0A8D8PNA6</accession>
<dbReference type="PANTHER" id="PTHR23249">
    <property type="entry name" value="TRAFFICKING PROTEIN PARTICLE COMPLEX SUBUNIT"/>
    <property type="match status" value="1"/>
</dbReference>
<dbReference type="Pfam" id="PF04099">
    <property type="entry name" value="Sybindin"/>
    <property type="match status" value="1"/>
</dbReference>
<evidence type="ECO:0000256" key="7">
    <source>
        <dbReference type="RuleBase" id="RU366065"/>
    </source>
</evidence>
<dbReference type="AlphaFoldDB" id="A0A8D8PNA6"/>
<comment type="similarity">
    <text evidence="5">Belongs to the TRAPP small subunits family. BET5 subfamily.</text>
</comment>
<dbReference type="CDD" id="cd14855">
    <property type="entry name" value="TRAPPC1_MUM2"/>
    <property type="match status" value="1"/>
</dbReference>
<name>A0A8D8PNA6_9HEMI</name>
<reference evidence="8" key="1">
    <citation type="submission" date="2021-05" db="EMBL/GenBank/DDBJ databases">
        <authorList>
            <person name="Alioto T."/>
            <person name="Alioto T."/>
            <person name="Gomez Garrido J."/>
        </authorList>
    </citation>
    <scope>NUCLEOTIDE SEQUENCE</scope>
</reference>
<comment type="subcellular location">
    <subcellularLocation>
        <location evidence="7">Endoplasmic reticulum</location>
    </subcellularLocation>
    <subcellularLocation>
        <location evidence="7">Golgi apparatus</location>
        <location evidence="7">cis-Golgi network</location>
    </subcellularLocation>
</comment>
<dbReference type="EMBL" id="HBUF01183376">
    <property type="protein sequence ID" value="CAG6655910.1"/>
    <property type="molecule type" value="Transcribed_RNA"/>
</dbReference>
<organism evidence="8">
    <name type="scientific">Cacopsylla melanoneura</name>
    <dbReference type="NCBI Taxonomy" id="428564"/>
    <lineage>
        <taxon>Eukaryota</taxon>
        <taxon>Metazoa</taxon>
        <taxon>Ecdysozoa</taxon>
        <taxon>Arthropoda</taxon>
        <taxon>Hexapoda</taxon>
        <taxon>Insecta</taxon>
        <taxon>Pterygota</taxon>
        <taxon>Neoptera</taxon>
        <taxon>Paraneoptera</taxon>
        <taxon>Hemiptera</taxon>
        <taxon>Sternorrhyncha</taxon>
        <taxon>Psylloidea</taxon>
        <taxon>Psyllidae</taxon>
        <taxon>Psyllinae</taxon>
        <taxon>Cacopsylla</taxon>
    </lineage>
</organism>